<feature type="domain" description="RRM" evidence="7">
    <location>
        <begin position="103"/>
        <end position="183"/>
    </location>
</feature>
<dbReference type="GO" id="GO:0003729">
    <property type="term" value="F:mRNA binding"/>
    <property type="evidence" value="ECO:0000318"/>
    <property type="project" value="GO_Central"/>
</dbReference>
<evidence type="ECO:0000256" key="6">
    <source>
        <dbReference type="PROSITE-ProRule" id="PRU00176"/>
    </source>
</evidence>
<feature type="domain" description="RRM" evidence="7">
    <location>
        <begin position="15"/>
        <end position="96"/>
    </location>
</feature>
<sequence>MAEGKEEKQNGEESVKVFVGQIPRHMSESQLLALFQEFAVVDEVNIIKDKITRASRGCCFVQCPSREEADKLVNNCHNKKTLPGAASLLQVKYADGELERLEHKLFVGMLPKSVSEAELLSLFSKYGTIKDLQILRGAQQTSKGCAFLKYETKEQAVSAMDAINGKHKMEGSTVPLVVKWADTERERHTRRLQKAQSDMARLSNADPTNPSLFGALPMSYTPPYNGYGYHQAPGTYGYMLPPIQNQGNHNALQRASPDSIPPRLARRNFPYMGSGYPPVRGLPYPLSYPRGIMSPRLLSNSPGSISPVIAHSSGSATPLSSIVQTEGPEGANLFIYNIPREFGDQDLSAAFQPFGIVLSAKVFVDKATGASKCFGFVSYDSQAAAQKAINMMNGCHLGGKKLKVQLKRDNNNNGQHNS</sequence>
<evidence type="ECO:0000256" key="3">
    <source>
        <dbReference type="ARBA" id="ARBA00022737"/>
    </source>
</evidence>
<evidence type="ECO:0000313" key="8">
    <source>
        <dbReference type="EMBL" id="CDY21941.1"/>
    </source>
</evidence>
<keyword evidence="5" id="KW-0287">Flowering</keyword>
<protein>
    <submittedName>
        <fullName evidence="8">BnaC09g00470D protein</fullName>
    </submittedName>
</protein>
<keyword evidence="3" id="KW-0677">Repeat</keyword>
<evidence type="ECO:0000313" key="9">
    <source>
        <dbReference type="Proteomes" id="UP000028999"/>
    </source>
</evidence>
<dbReference type="PRINTS" id="PR00961">
    <property type="entry name" value="HUDSXLRNA"/>
</dbReference>
<dbReference type="OMA" id="PWKQYFS"/>
<dbReference type="PaxDb" id="3708-A0A078G969"/>
<comment type="subcellular location">
    <subcellularLocation>
        <location evidence="1">Cytoplasm</location>
    </subcellularLocation>
</comment>
<dbReference type="Gramene" id="CDY21941">
    <property type="protein sequence ID" value="CDY21941"/>
    <property type="gene ID" value="GSBRNA2T00018270001"/>
</dbReference>
<evidence type="ECO:0000259" key="7">
    <source>
        <dbReference type="PROSITE" id="PS50102"/>
    </source>
</evidence>
<dbReference type="FunFam" id="3.30.70.330:FF:000302">
    <property type="entry name" value="RNA-binding protein BRN1"/>
    <property type="match status" value="1"/>
</dbReference>
<feature type="domain" description="RRM" evidence="7">
    <location>
        <begin position="331"/>
        <end position="409"/>
    </location>
</feature>
<dbReference type="OrthoDB" id="410044at2759"/>
<dbReference type="FunFam" id="3.30.70.330:FF:000216">
    <property type="entry name" value="RNA-binding protein BRN1 isoform X1"/>
    <property type="match status" value="1"/>
</dbReference>
<dbReference type="InterPro" id="IPR000504">
    <property type="entry name" value="RRM_dom"/>
</dbReference>
<reference evidence="8 9" key="1">
    <citation type="journal article" date="2014" name="Science">
        <title>Plant genetics. Early allopolyploid evolution in the post-Neolithic Brassica napus oilseed genome.</title>
        <authorList>
            <person name="Chalhoub B."/>
            <person name="Denoeud F."/>
            <person name="Liu S."/>
            <person name="Parkin I.A."/>
            <person name="Tang H."/>
            <person name="Wang X."/>
            <person name="Chiquet J."/>
            <person name="Belcram H."/>
            <person name="Tong C."/>
            <person name="Samans B."/>
            <person name="Correa M."/>
            <person name="Da Silva C."/>
            <person name="Just J."/>
            <person name="Falentin C."/>
            <person name="Koh C.S."/>
            <person name="Le Clainche I."/>
            <person name="Bernard M."/>
            <person name="Bento P."/>
            <person name="Noel B."/>
            <person name="Labadie K."/>
            <person name="Alberti A."/>
            <person name="Charles M."/>
            <person name="Arnaud D."/>
            <person name="Guo H."/>
            <person name="Daviaud C."/>
            <person name="Alamery S."/>
            <person name="Jabbari K."/>
            <person name="Zhao M."/>
            <person name="Edger P.P."/>
            <person name="Chelaifa H."/>
            <person name="Tack D."/>
            <person name="Lassalle G."/>
            <person name="Mestiri I."/>
            <person name="Schnel N."/>
            <person name="Le Paslier M.C."/>
            <person name="Fan G."/>
            <person name="Renault V."/>
            <person name="Bayer P.E."/>
            <person name="Golicz A.A."/>
            <person name="Manoli S."/>
            <person name="Lee T.H."/>
            <person name="Thi V.H."/>
            <person name="Chalabi S."/>
            <person name="Hu Q."/>
            <person name="Fan C."/>
            <person name="Tollenaere R."/>
            <person name="Lu Y."/>
            <person name="Battail C."/>
            <person name="Shen J."/>
            <person name="Sidebottom C.H."/>
            <person name="Wang X."/>
            <person name="Canaguier A."/>
            <person name="Chauveau A."/>
            <person name="Berard A."/>
            <person name="Deniot G."/>
            <person name="Guan M."/>
            <person name="Liu Z."/>
            <person name="Sun F."/>
            <person name="Lim Y.P."/>
            <person name="Lyons E."/>
            <person name="Town C.D."/>
            <person name="Bancroft I."/>
            <person name="Wang X."/>
            <person name="Meng J."/>
            <person name="Ma J."/>
            <person name="Pires J.C."/>
            <person name="King G.J."/>
            <person name="Brunel D."/>
            <person name="Delourme R."/>
            <person name="Renard M."/>
            <person name="Aury J.M."/>
            <person name="Adams K.L."/>
            <person name="Batley J."/>
            <person name="Snowdon R.J."/>
            <person name="Tost J."/>
            <person name="Edwards D."/>
            <person name="Zhou Y."/>
            <person name="Hua W."/>
            <person name="Sharpe A.G."/>
            <person name="Paterson A.H."/>
            <person name="Guan C."/>
            <person name="Wincker P."/>
        </authorList>
    </citation>
    <scope>NUCLEOTIDE SEQUENCE [LARGE SCALE GENOMIC DNA]</scope>
    <source>
        <strain evidence="9">cv. Darmor-bzh</strain>
    </source>
</reference>
<dbReference type="GO" id="GO:0006402">
    <property type="term" value="P:mRNA catabolic process"/>
    <property type="evidence" value="ECO:0007669"/>
    <property type="project" value="UniProtKB-ARBA"/>
</dbReference>
<gene>
    <name evidence="8" type="primary">BnaC09g00470D</name>
    <name evidence="8" type="ORF">GSBRNA2T00018270001</name>
</gene>
<dbReference type="GO" id="GO:0009967">
    <property type="term" value="P:positive regulation of signal transduction"/>
    <property type="evidence" value="ECO:0007669"/>
    <property type="project" value="UniProtKB-ARBA"/>
</dbReference>
<dbReference type="EMBL" id="LK032126">
    <property type="protein sequence ID" value="CDY21941.1"/>
    <property type="molecule type" value="Genomic_DNA"/>
</dbReference>
<dbReference type="SUPFAM" id="SSF54928">
    <property type="entry name" value="RNA-binding domain, RBD"/>
    <property type="match status" value="2"/>
</dbReference>
<dbReference type="GO" id="GO:0005634">
    <property type="term" value="C:nucleus"/>
    <property type="evidence" value="ECO:0000318"/>
    <property type="project" value="GO_Central"/>
</dbReference>
<dbReference type="InterPro" id="IPR035979">
    <property type="entry name" value="RBD_domain_sf"/>
</dbReference>
<proteinExistence type="predicted"/>
<dbReference type="FunFam" id="3.30.70.330:FF:000383">
    <property type="entry name" value="Sex lethal, isoform D"/>
    <property type="match status" value="1"/>
</dbReference>
<evidence type="ECO:0000256" key="2">
    <source>
        <dbReference type="ARBA" id="ARBA00022490"/>
    </source>
</evidence>
<dbReference type="STRING" id="3708.A0A078G969"/>
<dbReference type="InterPro" id="IPR012677">
    <property type="entry name" value="Nucleotide-bd_a/b_plait_sf"/>
</dbReference>
<keyword evidence="9" id="KW-1185">Reference proteome</keyword>
<dbReference type="PROSITE" id="PS50102">
    <property type="entry name" value="RRM"/>
    <property type="match status" value="3"/>
</dbReference>
<dbReference type="CDD" id="cd12361">
    <property type="entry name" value="RRM1_2_CELF1-6_like"/>
    <property type="match status" value="2"/>
</dbReference>
<name>A0A078G969_BRANA</name>
<dbReference type="GO" id="GO:1990904">
    <property type="term" value="C:ribonucleoprotein complex"/>
    <property type="evidence" value="ECO:0000318"/>
    <property type="project" value="GO_Central"/>
</dbReference>
<keyword evidence="4 6" id="KW-0694">RNA-binding</keyword>
<dbReference type="GO" id="GO:2000028">
    <property type="term" value="P:regulation of photoperiodism, flowering"/>
    <property type="evidence" value="ECO:0007669"/>
    <property type="project" value="UniProtKB-ARBA"/>
</dbReference>
<keyword evidence="2" id="KW-0963">Cytoplasm</keyword>
<dbReference type="Gene3D" id="3.30.70.330">
    <property type="match status" value="3"/>
</dbReference>
<dbReference type="CDD" id="cd12362">
    <property type="entry name" value="RRM3_CELF1-6"/>
    <property type="match status" value="1"/>
</dbReference>
<dbReference type="GO" id="GO:0005737">
    <property type="term" value="C:cytoplasm"/>
    <property type="evidence" value="ECO:0000318"/>
    <property type="project" value="GO_Central"/>
</dbReference>
<accession>A0A078G969</accession>
<dbReference type="InterPro" id="IPR002343">
    <property type="entry name" value="Hud_Sxl_RNA"/>
</dbReference>
<evidence type="ECO:0000256" key="1">
    <source>
        <dbReference type="ARBA" id="ARBA00004496"/>
    </source>
</evidence>
<evidence type="ECO:0000256" key="5">
    <source>
        <dbReference type="ARBA" id="ARBA00023089"/>
    </source>
</evidence>
<dbReference type="KEGG" id="bna:106392290"/>
<dbReference type="SMART" id="SM00360">
    <property type="entry name" value="RRM"/>
    <property type="match status" value="3"/>
</dbReference>
<organism evidence="8 9">
    <name type="scientific">Brassica napus</name>
    <name type="common">Rape</name>
    <dbReference type="NCBI Taxonomy" id="3708"/>
    <lineage>
        <taxon>Eukaryota</taxon>
        <taxon>Viridiplantae</taxon>
        <taxon>Streptophyta</taxon>
        <taxon>Embryophyta</taxon>
        <taxon>Tracheophyta</taxon>
        <taxon>Spermatophyta</taxon>
        <taxon>Magnoliopsida</taxon>
        <taxon>eudicotyledons</taxon>
        <taxon>Gunneridae</taxon>
        <taxon>Pentapetalae</taxon>
        <taxon>rosids</taxon>
        <taxon>malvids</taxon>
        <taxon>Brassicales</taxon>
        <taxon>Brassicaceae</taxon>
        <taxon>Brassiceae</taxon>
        <taxon>Brassica</taxon>
    </lineage>
</organism>
<dbReference type="Pfam" id="PF00076">
    <property type="entry name" value="RRM_1"/>
    <property type="match status" value="3"/>
</dbReference>
<evidence type="ECO:0000256" key="4">
    <source>
        <dbReference type="ARBA" id="ARBA00022884"/>
    </source>
</evidence>
<dbReference type="GO" id="GO:0009908">
    <property type="term" value="P:flower development"/>
    <property type="evidence" value="ECO:0007669"/>
    <property type="project" value="UniProtKB-KW"/>
</dbReference>
<dbReference type="Proteomes" id="UP000028999">
    <property type="component" value="Unassembled WGS sequence"/>
</dbReference>
<dbReference type="PANTHER" id="PTHR24012">
    <property type="entry name" value="RNA BINDING PROTEIN"/>
    <property type="match status" value="1"/>
</dbReference>
<dbReference type="AlphaFoldDB" id="A0A078G969"/>